<protein>
    <recommendedName>
        <fullName evidence="2">Terminase large subunit gp17-like C-terminal domain-containing protein</fullName>
    </recommendedName>
</protein>
<evidence type="ECO:0008006" key="2">
    <source>
        <dbReference type="Google" id="ProtNLM"/>
    </source>
</evidence>
<reference evidence="1" key="1">
    <citation type="journal article" date="2014" name="Front. Microbiol.">
        <title>High frequency of phylogenetically diverse reductive dehalogenase-homologous genes in deep subseafloor sedimentary metagenomes.</title>
        <authorList>
            <person name="Kawai M."/>
            <person name="Futagami T."/>
            <person name="Toyoda A."/>
            <person name="Takaki Y."/>
            <person name="Nishi S."/>
            <person name="Hori S."/>
            <person name="Arai W."/>
            <person name="Tsubouchi T."/>
            <person name="Morono Y."/>
            <person name="Uchiyama I."/>
            <person name="Ito T."/>
            <person name="Fujiyama A."/>
            <person name="Inagaki F."/>
            <person name="Takami H."/>
        </authorList>
    </citation>
    <scope>NUCLEOTIDE SEQUENCE</scope>
    <source>
        <strain evidence="1">Expedition CK06-06</strain>
    </source>
</reference>
<accession>X0XP49</accession>
<feature type="non-terminal residue" evidence="1">
    <location>
        <position position="248"/>
    </location>
</feature>
<dbReference type="Pfam" id="PF03237">
    <property type="entry name" value="Terminase_6N"/>
    <property type="match status" value="1"/>
</dbReference>
<proteinExistence type="predicted"/>
<organism evidence="1">
    <name type="scientific">marine sediment metagenome</name>
    <dbReference type="NCBI Taxonomy" id="412755"/>
    <lineage>
        <taxon>unclassified sequences</taxon>
        <taxon>metagenomes</taxon>
        <taxon>ecological metagenomes</taxon>
    </lineage>
</organism>
<dbReference type="InterPro" id="IPR027417">
    <property type="entry name" value="P-loop_NTPase"/>
</dbReference>
<dbReference type="AlphaFoldDB" id="X0XP49"/>
<comment type="caution">
    <text evidence="1">The sequence shown here is derived from an EMBL/GenBank/DDBJ whole genome shotgun (WGS) entry which is preliminary data.</text>
</comment>
<dbReference type="Gene3D" id="3.30.420.240">
    <property type="match status" value="1"/>
</dbReference>
<sequence length="248" mass="28196">MIRMVNGSTIWFKSADNPDSLLGEGIDLLIMDEAARIKEDTWLGSIRPNLDDIQRTGHMVAVSTPRGHNWFYKEWLLGVNRVDNHESWGQNLTHLPITREPVEDITGGWPSWNSPFFPSQRLEEALGLPRMVFLQEYGGRFLSDLGAVFRDITKAISGSLEPPEEGEIYYMGVDLGKTIDYTVMIVLNSMGQVVYCTRLQQGISWPAQVTRITRVARRYNEATMLIDSSGLGDPIYDYIKLRYPHVKS</sequence>
<gene>
    <name evidence="1" type="ORF">S01H1_61987</name>
</gene>
<dbReference type="Gene3D" id="3.40.50.300">
    <property type="entry name" value="P-loop containing nucleotide triphosphate hydrolases"/>
    <property type="match status" value="1"/>
</dbReference>
<dbReference type="EMBL" id="BARS01040684">
    <property type="protein sequence ID" value="GAG38423.1"/>
    <property type="molecule type" value="Genomic_DNA"/>
</dbReference>
<evidence type="ECO:0000313" key="1">
    <source>
        <dbReference type="EMBL" id="GAG38423.1"/>
    </source>
</evidence>
<name>X0XP49_9ZZZZ</name>